<keyword evidence="8" id="KW-0378">Hydrolase</keyword>
<comment type="subcellular location">
    <subcellularLocation>
        <location evidence="1">Membrane</location>
        <topology evidence="1">Multi-pass membrane protein</topology>
    </subcellularLocation>
</comment>
<dbReference type="AlphaFoldDB" id="A0A140LCS7"/>
<evidence type="ECO:0000256" key="5">
    <source>
        <dbReference type="PROSITE-ProRule" id="PRU00339"/>
    </source>
</evidence>
<feature type="transmembrane region" description="Helical" evidence="6">
    <location>
        <begin position="212"/>
        <end position="230"/>
    </location>
</feature>
<keyword evidence="4 6" id="KW-0472">Membrane</keyword>
<evidence type="ECO:0000256" key="1">
    <source>
        <dbReference type="ARBA" id="ARBA00004141"/>
    </source>
</evidence>
<feature type="domain" description="O-antigen ligase-related" evidence="7">
    <location>
        <begin position="490"/>
        <end position="560"/>
    </location>
</feature>
<dbReference type="PANTHER" id="PTHR37422">
    <property type="entry name" value="TEICHURONIC ACID BIOSYNTHESIS PROTEIN TUAE"/>
    <property type="match status" value="1"/>
</dbReference>
<accession>A0A140LCS7</accession>
<dbReference type="Gene3D" id="1.25.40.10">
    <property type="entry name" value="Tetratricopeptide repeat domain"/>
    <property type="match status" value="1"/>
</dbReference>
<feature type="transmembrane region" description="Helical" evidence="6">
    <location>
        <begin position="543"/>
        <end position="567"/>
    </location>
</feature>
<feature type="transmembrane region" description="Helical" evidence="6">
    <location>
        <begin position="579"/>
        <end position="596"/>
    </location>
</feature>
<comment type="caution">
    <text evidence="8">The sequence shown here is derived from an EMBL/GenBank/DDBJ whole genome shotgun (WGS) entry which is preliminary data.</text>
</comment>
<dbReference type="Proteomes" id="UP000070427">
    <property type="component" value="Unassembled WGS sequence"/>
</dbReference>
<reference evidence="8 9" key="1">
    <citation type="submission" date="2015-12" db="EMBL/GenBank/DDBJ databases">
        <title>Draft genome sequnece of Fervidicola ferrireducens strain Y170.</title>
        <authorList>
            <person name="Patel B.K."/>
        </authorList>
    </citation>
    <scope>NUCLEOTIDE SEQUENCE [LARGE SCALE GENOMIC DNA]</scope>
    <source>
        <strain evidence="8 9">Y170</strain>
    </source>
</reference>
<dbReference type="InterPro" id="IPR007016">
    <property type="entry name" value="O-antigen_ligase-rel_domated"/>
</dbReference>
<feature type="transmembrane region" description="Helical" evidence="6">
    <location>
        <begin position="146"/>
        <end position="167"/>
    </location>
</feature>
<evidence type="ECO:0000256" key="2">
    <source>
        <dbReference type="ARBA" id="ARBA00022692"/>
    </source>
</evidence>
<feature type="transmembrane region" description="Helical" evidence="6">
    <location>
        <begin position="187"/>
        <end position="205"/>
    </location>
</feature>
<dbReference type="STRING" id="520764.AN618_04180"/>
<dbReference type="EC" id="3.4.-.-" evidence="8"/>
<sequence length="988" mass="109822">MRLGRKKRLKEERKIVSTEKAVFQDKTSNERNILSYIIYAGLLLLLFYPPYFRGLFFDRELLPTHIYSGILFLLWMMYKGTTLKETEFFRSPIDYAALAVVGAYFISLFVSVNLRYAVGELLKYINYFIVYYLVSDIARRERDKRIILWAMVLSAAGVAFAGIGAAAGTVNYPGAFVGGRINSTLQYPNTLAAYLTAALMLGFGLQVTSEKLWQKTVLAAVNYTLFLAFIFALSRAAWLMFPVFYLILIVGIPGSYKMKVIGYSLQTFAAGIFASPGFDSGITGGETSKVWLWYVAGLIFAVVVFYIFEKLSERITVRIKPVTLISAFVILTIIAGTAAYIALTTEKPLTLAHGPDEPESWKTSWYTVGNVKPDTEYVLKVTVSTRPGLEQDRWGGAVLIKSVDKNNKETDIKSEFFNKALDHQLIEIPFKSLKDTAKLRIGFANNFPGTSATFSNAEIFEANDKAAGRRIILAYKYIPEAVAQRLSSISFGEFSFQGRLSFYRDALKIIKEHPILGMGGGGWKSAYFAYQSYRYFTTEVHSFFLQLMVETGIIGLIAFLAIPVLIIRNLVINKTDDPARGAVNWAVFSSATALLGHSAVDFNLSLAAVAIYLWALFGLAAADGMTATQTAKRRKPATGSYAVWVAGGITLLFIVGSGMLYSGYSYGQEAVQALQSGDIAGAMEAFEKASKYDPLTASFKADLSQIYDIIAEQGKNKELKDKAVKLREEAAAMEPYNANLKSLLAEIYLREGRLEEGLSLLEEAARLNPYNMNVWETLAEGYEKVAEVYIAKNQADMAKELLGKCVDIPSKIIELNRKSPQSDPGVVKLSATKNLMLYLTKAEKLSESPNRETVKKLKDLVFAADFSIDLNEDGRPDLWDVWGEGEIKIDPDRFASIKPAGESDVTLYLAEGINLEPNEPYEVELEADVLKGGYKIDVIADNSEVFNLSADKGEFVTPNDIEGKDTRIRVFVNPKSDVYLRGFLVYKK</sequence>
<dbReference type="InParanoid" id="A0A140LCS7"/>
<dbReference type="PANTHER" id="PTHR37422:SF13">
    <property type="entry name" value="LIPOPOLYSACCHARIDE BIOSYNTHESIS PROTEIN PA4999-RELATED"/>
    <property type="match status" value="1"/>
</dbReference>
<evidence type="ECO:0000259" key="7">
    <source>
        <dbReference type="Pfam" id="PF04932"/>
    </source>
</evidence>
<feature type="repeat" description="TPR" evidence="5">
    <location>
        <begin position="738"/>
        <end position="771"/>
    </location>
</feature>
<proteinExistence type="predicted"/>
<feature type="transmembrane region" description="Helical" evidence="6">
    <location>
        <begin position="33"/>
        <end position="52"/>
    </location>
</feature>
<keyword evidence="9" id="KW-1185">Reference proteome</keyword>
<keyword evidence="2 6" id="KW-0812">Transmembrane</keyword>
<dbReference type="Pfam" id="PF13428">
    <property type="entry name" value="TPR_14"/>
    <property type="match status" value="1"/>
</dbReference>
<keyword evidence="3 6" id="KW-1133">Transmembrane helix</keyword>
<feature type="transmembrane region" description="Helical" evidence="6">
    <location>
        <begin position="641"/>
        <end position="664"/>
    </location>
</feature>
<feature type="transmembrane region" description="Helical" evidence="6">
    <location>
        <begin position="290"/>
        <end position="309"/>
    </location>
</feature>
<dbReference type="PROSITE" id="PS50005">
    <property type="entry name" value="TPR"/>
    <property type="match status" value="1"/>
</dbReference>
<keyword evidence="8" id="KW-0645">Protease</keyword>
<dbReference type="SUPFAM" id="SSF48452">
    <property type="entry name" value="TPR-like"/>
    <property type="match status" value="1"/>
</dbReference>
<protein>
    <submittedName>
        <fullName evidence="8">Beta-barrel assembly-enhancing protease</fullName>
        <ecNumber evidence="8">3.4.-.-</ecNumber>
    </submittedName>
</protein>
<dbReference type="OrthoDB" id="1808577at2"/>
<organism evidence="8 9">
    <name type="scientific">Fervidicola ferrireducens</name>
    <dbReference type="NCBI Taxonomy" id="520764"/>
    <lineage>
        <taxon>Bacteria</taxon>
        <taxon>Bacillati</taxon>
        <taxon>Bacillota</taxon>
        <taxon>Clostridia</taxon>
        <taxon>Thermosediminibacterales</taxon>
        <taxon>Thermosediminibacteraceae</taxon>
        <taxon>Fervidicola</taxon>
    </lineage>
</organism>
<feature type="transmembrane region" description="Helical" evidence="6">
    <location>
        <begin position="93"/>
        <end position="110"/>
    </location>
</feature>
<dbReference type="InterPro" id="IPR051533">
    <property type="entry name" value="WaaL-like"/>
</dbReference>
<dbReference type="EMBL" id="LOED01000003">
    <property type="protein sequence ID" value="KXG78352.1"/>
    <property type="molecule type" value="Genomic_DNA"/>
</dbReference>
<dbReference type="GO" id="GO:0016020">
    <property type="term" value="C:membrane"/>
    <property type="evidence" value="ECO:0007669"/>
    <property type="project" value="UniProtKB-SubCell"/>
</dbReference>
<feature type="transmembrane region" description="Helical" evidence="6">
    <location>
        <begin position="64"/>
        <end position="81"/>
    </location>
</feature>
<evidence type="ECO:0000256" key="6">
    <source>
        <dbReference type="SAM" id="Phobius"/>
    </source>
</evidence>
<evidence type="ECO:0000256" key="4">
    <source>
        <dbReference type="ARBA" id="ARBA00023136"/>
    </source>
</evidence>
<evidence type="ECO:0000313" key="9">
    <source>
        <dbReference type="Proteomes" id="UP000070427"/>
    </source>
</evidence>
<feature type="transmembrane region" description="Helical" evidence="6">
    <location>
        <begin position="321"/>
        <end position="343"/>
    </location>
</feature>
<dbReference type="GO" id="GO:0008233">
    <property type="term" value="F:peptidase activity"/>
    <property type="evidence" value="ECO:0007669"/>
    <property type="project" value="UniProtKB-KW"/>
</dbReference>
<evidence type="ECO:0000313" key="8">
    <source>
        <dbReference type="EMBL" id="KXG78352.1"/>
    </source>
</evidence>
<dbReference type="Pfam" id="PF04932">
    <property type="entry name" value="Wzy_C"/>
    <property type="match status" value="1"/>
</dbReference>
<dbReference type="InterPro" id="IPR019734">
    <property type="entry name" value="TPR_rpt"/>
</dbReference>
<dbReference type="InterPro" id="IPR011990">
    <property type="entry name" value="TPR-like_helical_dom_sf"/>
</dbReference>
<feature type="transmembrane region" description="Helical" evidence="6">
    <location>
        <begin position="116"/>
        <end position="134"/>
    </location>
</feature>
<feature type="transmembrane region" description="Helical" evidence="6">
    <location>
        <begin position="602"/>
        <end position="621"/>
    </location>
</feature>
<gene>
    <name evidence="8" type="primary">bepA_1</name>
    <name evidence="8" type="ORF">AN618_04180</name>
</gene>
<evidence type="ECO:0000256" key="3">
    <source>
        <dbReference type="ARBA" id="ARBA00022989"/>
    </source>
</evidence>
<dbReference type="SMART" id="SM00028">
    <property type="entry name" value="TPR"/>
    <property type="match status" value="3"/>
</dbReference>
<dbReference type="GO" id="GO:0006508">
    <property type="term" value="P:proteolysis"/>
    <property type="evidence" value="ECO:0007669"/>
    <property type="project" value="UniProtKB-KW"/>
</dbReference>
<keyword evidence="5" id="KW-0802">TPR repeat</keyword>
<name>A0A140LCS7_9FIRM</name>